<accession>A0A087ATG7</accession>
<organism evidence="1 2">
    <name type="scientific">Bifidobacterium cuniculi</name>
    <dbReference type="NCBI Taxonomy" id="1688"/>
    <lineage>
        <taxon>Bacteria</taxon>
        <taxon>Bacillati</taxon>
        <taxon>Actinomycetota</taxon>
        <taxon>Actinomycetes</taxon>
        <taxon>Bifidobacteriales</taxon>
        <taxon>Bifidobacteriaceae</taxon>
        <taxon>Bifidobacterium</taxon>
    </lineage>
</organism>
<dbReference type="AlphaFoldDB" id="A0A087ATG7"/>
<dbReference type="EMBL" id="JGYV01000011">
    <property type="protein sequence ID" value="KFI62067.1"/>
    <property type="molecule type" value="Genomic_DNA"/>
</dbReference>
<gene>
    <name evidence="1" type="ORF">BCUN_1383</name>
</gene>
<dbReference type="STRING" id="1688.BCUN_1383"/>
<reference evidence="1 2" key="1">
    <citation type="submission" date="2014-03" db="EMBL/GenBank/DDBJ databases">
        <title>Genomics of Bifidobacteria.</title>
        <authorList>
            <person name="Ventura M."/>
            <person name="Milani C."/>
            <person name="Lugli G.A."/>
        </authorList>
    </citation>
    <scope>NUCLEOTIDE SEQUENCE [LARGE SCALE GENOMIC DNA]</scope>
    <source>
        <strain evidence="1 2">LMG 10738</strain>
    </source>
</reference>
<dbReference type="Proteomes" id="UP000029067">
    <property type="component" value="Unassembled WGS sequence"/>
</dbReference>
<keyword evidence="2" id="KW-1185">Reference proteome</keyword>
<dbReference type="eggNOG" id="ENOG5032A18">
    <property type="taxonomic scope" value="Bacteria"/>
</dbReference>
<comment type="caution">
    <text evidence="1">The sequence shown here is derived from an EMBL/GenBank/DDBJ whole genome shotgun (WGS) entry which is preliminary data.</text>
</comment>
<evidence type="ECO:0000313" key="1">
    <source>
        <dbReference type="EMBL" id="KFI62067.1"/>
    </source>
</evidence>
<protein>
    <submittedName>
        <fullName evidence="1">Uncharacterized protein</fullName>
    </submittedName>
</protein>
<evidence type="ECO:0000313" key="2">
    <source>
        <dbReference type="Proteomes" id="UP000029067"/>
    </source>
</evidence>
<name>A0A087ATG7_9BIFI</name>
<sequence length="161" mass="17415">MAVDLRLMRAPREGDGDFACRLAYSALRFWMQAHCIDDGYGGALGIAQEAVERKALQWVRSVGMAYPEVTARLVPRLVHDYCNALVAVGDLAVTDDGLLRCTVPHDVTIVPGVTTTLGLVDPSQEDGVLCGAMVVRGKVGNLNRLGGTWRMLCGWDTVSHC</sequence>
<proteinExistence type="predicted"/>